<evidence type="ECO:0000259" key="1">
    <source>
        <dbReference type="Pfam" id="PF03551"/>
    </source>
</evidence>
<dbReference type="EMBL" id="FNTV01000001">
    <property type="protein sequence ID" value="SEE13578.1"/>
    <property type="molecule type" value="Genomic_DNA"/>
</dbReference>
<protein>
    <submittedName>
        <fullName evidence="2">Transcriptional regulator, PadR family</fullName>
    </submittedName>
</protein>
<dbReference type="InterPro" id="IPR036390">
    <property type="entry name" value="WH_DNA-bd_sf"/>
</dbReference>
<dbReference type="Gene3D" id="1.10.10.10">
    <property type="entry name" value="Winged helix-like DNA-binding domain superfamily/Winged helix DNA-binding domain"/>
    <property type="match status" value="1"/>
</dbReference>
<gene>
    <name evidence="2" type="ORF">SAMN04489740_0733</name>
</gene>
<dbReference type="PANTHER" id="PTHR33169:SF14">
    <property type="entry name" value="TRANSCRIPTIONAL REGULATOR RV3488"/>
    <property type="match status" value="1"/>
</dbReference>
<organism evidence="2 3">
    <name type="scientific">Arthrobacter alpinus</name>
    <dbReference type="NCBI Taxonomy" id="656366"/>
    <lineage>
        <taxon>Bacteria</taxon>
        <taxon>Bacillati</taxon>
        <taxon>Actinomycetota</taxon>
        <taxon>Actinomycetes</taxon>
        <taxon>Micrococcales</taxon>
        <taxon>Micrococcaceae</taxon>
        <taxon>Arthrobacter</taxon>
    </lineage>
</organism>
<evidence type="ECO:0000313" key="2">
    <source>
        <dbReference type="EMBL" id="SEE13578.1"/>
    </source>
</evidence>
<dbReference type="Proteomes" id="UP000182725">
    <property type="component" value="Unassembled WGS sequence"/>
</dbReference>
<feature type="domain" description="Transcription regulator PadR N-terminal" evidence="1">
    <location>
        <begin position="21"/>
        <end position="91"/>
    </location>
</feature>
<evidence type="ECO:0000313" key="3">
    <source>
        <dbReference type="Proteomes" id="UP000182725"/>
    </source>
</evidence>
<name>A0A1H5GEK7_9MICC</name>
<sequence>MDKPSEPHDPQLLRGVLPMLILALLGERESYGYDLVERLRDLGLADLATGAVYPVLSRFERDGLLSSYTQKSQSGPARKYYLLTEQGQLARADAARRWRDIADVAERGLSPAIHTSEQPTDRSKP</sequence>
<dbReference type="PANTHER" id="PTHR33169">
    <property type="entry name" value="PADR-FAMILY TRANSCRIPTIONAL REGULATOR"/>
    <property type="match status" value="1"/>
</dbReference>
<dbReference type="InterPro" id="IPR005149">
    <property type="entry name" value="Tscrpt_reg_PadR_N"/>
</dbReference>
<dbReference type="RefSeq" id="WP_074710555.1">
    <property type="nucleotide sequence ID" value="NZ_FNTV01000001.1"/>
</dbReference>
<dbReference type="SUPFAM" id="SSF46785">
    <property type="entry name" value="Winged helix' DNA-binding domain"/>
    <property type="match status" value="1"/>
</dbReference>
<dbReference type="InterPro" id="IPR036388">
    <property type="entry name" value="WH-like_DNA-bd_sf"/>
</dbReference>
<dbReference type="Pfam" id="PF03551">
    <property type="entry name" value="PadR"/>
    <property type="match status" value="1"/>
</dbReference>
<dbReference type="AlphaFoldDB" id="A0A1H5GEK7"/>
<dbReference type="InterPro" id="IPR052509">
    <property type="entry name" value="Metal_resp_DNA-bind_regulator"/>
</dbReference>
<proteinExistence type="predicted"/>
<accession>A0A1H5GEK7</accession>
<reference evidence="2 3" key="1">
    <citation type="submission" date="2016-10" db="EMBL/GenBank/DDBJ databases">
        <authorList>
            <person name="de Groot N.N."/>
        </authorList>
    </citation>
    <scope>NUCLEOTIDE SEQUENCE [LARGE SCALE GENOMIC DNA]</scope>
    <source>
        <strain evidence="2 3">DSM 22274</strain>
    </source>
</reference>